<accession>A0A9N9QKC8</accession>
<evidence type="ECO:0000313" key="8">
    <source>
        <dbReference type="Proteomes" id="UP001152799"/>
    </source>
</evidence>
<evidence type="ECO:0000256" key="3">
    <source>
        <dbReference type="ARBA" id="ARBA00023242"/>
    </source>
</evidence>
<protein>
    <recommendedName>
        <fullName evidence="6">CRC domain-containing protein</fullName>
    </recommendedName>
</protein>
<sequence length="675" mass="74789">MSLQAEDEDESMEQVLSENHSNSSHQLIDETENLDEIPQELVLDGTEMDIDESDFVAESQDYEEEEVIDLIEEEEEEFESIEIESDDQVEEVIEKLPEKRIKPASSVPPLRLLNIAPKPEVQQQFALKTSNGQPLLLLPGGSASQTIKLISPQGQEINLSNYRPITVNKQSGKMITMPPQTKQLVMKKIVPPPKQQFMLVQKSNQQNVKVVQSGPQKTITLQQAQAMGLLSSNKQIIINKPQQKTIKLVPQTISLGQQQQGKIIRTVTQQKKPQKIILKSSGTNQVLPAGQLIQVANSQGLANGQIHQINVPGKGIQYVKFVTAPSTQGANSTLVNSKTGPDVKPVLSTTTTKLIANPSTNPTKQVVLVPAGFLSGNQQLQKVAIPALTQKRQPIAPHPKKLDSPNPTKTNPEPTKTSPSTSTTTSQPTTETSTEAQTNALRPRKPCNCTKSQCLKLYCDCFANGEFCYLCNCVNCQNNLENEETRNLAIRGCLERNPIAFRPKIGKAKEAGDVVLRKHTKGCNCKRSGCLKNYCECYEAKIACSSNCRCFGCKNVEDGVEKRRFERRLRSPKVSSISDAELADTIYRRISPLYKESDLPAPLRPKRNGSRKQTVKLFMTEEVVEATCQCILTISDEAESTMQEEEVTVKQIIEEFGGCLSEIIHCSLNRNNNIS</sequence>
<keyword evidence="8" id="KW-1185">Reference proteome</keyword>
<feature type="domain" description="CRC" evidence="6">
    <location>
        <begin position="443"/>
        <end position="558"/>
    </location>
</feature>
<feature type="region of interest" description="Disordered" evidence="5">
    <location>
        <begin position="1"/>
        <end position="34"/>
    </location>
</feature>
<comment type="similarity">
    <text evidence="2">Belongs to the lin-54 family.</text>
</comment>
<name>A0A9N9QKC8_9CUCU</name>
<feature type="compositionally biased region" description="Acidic residues" evidence="5">
    <location>
        <begin position="1"/>
        <end position="12"/>
    </location>
</feature>
<organism evidence="7 8">
    <name type="scientific">Ceutorhynchus assimilis</name>
    <name type="common">cabbage seed weevil</name>
    <dbReference type="NCBI Taxonomy" id="467358"/>
    <lineage>
        <taxon>Eukaryota</taxon>
        <taxon>Metazoa</taxon>
        <taxon>Ecdysozoa</taxon>
        <taxon>Arthropoda</taxon>
        <taxon>Hexapoda</taxon>
        <taxon>Insecta</taxon>
        <taxon>Pterygota</taxon>
        <taxon>Neoptera</taxon>
        <taxon>Endopterygota</taxon>
        <taxon>Coleoptera</taxon>
        <taxon>Polyphaga</taxon>
        <taxon>Cucujiformia</taxon>
        <taxon>Curculionidae</taxon>
        <taxon>Ceutorhynchinae</taxon>
        <taxon>Ceutorhynchus</taxon>
    </lineage>
</organism>
<evidence type="ECO:0000259" key="6">
    <source>
        <dbReference type="PROSITE" id="PS51634"/>
    </source>
</evidence>
<dbReference type="InterPro" id="IPR028307">
    <property type="entry name" value="Lin-54_fam"/>
</dbReference>
<comment type="subcellular location">
    <subcellularLocation>
        <location evidence="1">Nucleus</location>
    </subcellularLocation>
</comment>
<dbReference type="InterPro" id="IPR033467">
    <property type="entry name" value="Tesmin/TSO1-like_CXC"/>
</dbReference>
<proteinExistence type="inferred from homology"/>
<reference evidence="7" key="1">
    <citation type="submission" date="2022-01" db="EMBL/GenBank/DDBJ databases">
        <authorList>
            <person name="King R."/>
        </authorList>
    </citation>
    <scope>NUCLEOTIDE SEQUENCE</scope>
</reference>
<keyword evidence="4" id="KW-0175">Coiled coil</keyword>
<dbReference type="SMART" id="SM01114">
    <property type="entry name" value="CXC"/>
    <property type="match status" value="2"/>
</dbReference>
<dbReference type="InterPro" id="IPR005172">
    <property type="entry name" value="CRC"/>
</dbReference>
<feature type="coiled-coil region" evidence="4">
    <location>
        <begin position="64"/>
        <end position="91"/>
    </location>
</feature>
<dbReference type="GO" id="GO:0005634">
    <property type="term" value="C:nucleus"/>
    <property type="evidence" value="ECO:0007669"/>
    <property type="project" value="UniProtKB-SubCell"/>
</dbReference>
<evidence type="ECO:0000256" key="4">
    <source>
        <dbReference type="SAM" id="Coils"/>
    </source>
</evidence>
<dbReference type="PANTHER" id="PTHR12446:SF34">
    <property type="entry name" value="PROTEIN LIN-54 HOMOLOG"/>
    <property type="match status" value="1"/>
</dbReference>
<dbReference type="EMBL" id="OU892285">
    <property type="protein sequence ID" value="CAG9774060.1"/>
    <property type="molecule type" value="Genomic_DNA"/>
</dbReference>
<gene>
    <name evidence="7" type="ORF">CEUTPL_LOCUS14443</name>
</gene>
<dbReference type="Pfam" id="PF03638">
    <property type="entry name" value="TCR"/>
    <property type="match status" value="2"/>
</dbReference>
<feature type="compositionally biased region" description="Polar residues" evidence="5">
    <location>
        <begin position="14"/>
        <end position="26"/>
    </location>
</feature>
<dbReference type="OrthoDB" id="6283463at2759"/>
<dbReference type="PROSITE" id="PS51634">
    <property type="entry name" value="CRC"/>
    <property type="match status" value="1"/>
</dbReference>
<feature type="compositionally biased region" description="Low complexity" evidence="5">
    <location>
        <begin position="404"/>
        <end position="437"/>
    </location>
</feature>
<evidence type="ECO:0000256" key="1">
    <source>
        <dbReference type="ARBA" id="ARBA00004123"/>
    </source>
</evidence>
<dbReference type="Proteomes" id="UP001152799">
    <property type="component" value="Chromosome 9"/>
</dbReference>
<keyword evidence="3" id="KW-0539">Nucleus</keyword>
<dbReference type="GO" id="GO:0006355">
    <property type="term" value="P:regulation of DNA-templated transcription"/>
    <property type="evidence" value="ECO:0007669"/>
    <property type="project" value="TreeGrafter"/>
</dbReference>
<dbReference type="PANTHER" id="PTHR12446">
    <property type="entry name" value="TESMIN/TSO1-RELATED"/>
    <property type="match status" value="1"/>
</dbReference>
<evidence type="ECO:0000256" key="2">
    <source>
        <dbReference type="ARBA" id="ARBA00007267"/>
    </source>
</evidence>
<dbReference type="AlphaFoldDB" id="A0A9N9QKC8"/>
<evidence type="ECO:0000256" key="5">
    <source>
        <dbReference type="SAM" id="MobiDB-lite"/>
    </source>
</evidence>
<feature type="region of interest" description="Disordered" evidence="5">
    <location>
        <begin position="389"/>
        <end position="437"/>
    </location>
</feature>
<evidence type="ECO:0000313" key="7">
    <source>
        <dbReference type="EMBL" id="CAG9774060.1"/>
    </source>
</evidence>